<feature type="domain" description="Restriction endonuclease type II-like" evidence="2">
    <location>
        <begin position="1096"/>
        <end position="1189"/>
    </location>
</feature>
<evidence type="ECO:0000313" key="4">
    <source>
        <dbReference type="Proteomes" id="UP000652354"/>
    </source>
</evidence>
<comment type="caution">
    <text evidence="3">The sequence shown here is derived from an EMBL/GenBank/DDBJ whole genome shotgun (WGS) entry which is preliminary data.</text>
</comment>
<reference evidence="3" key="1">
    <citation type="submission" date="2021-01" db="EMBL/GenBank/DDBJ databases">
        <title>Whole genome shotgun sequence of Demequina activiva NBRC 110675.</title>
        <authorList>
            <person name="Komaki H."/>
            <person name="Tamura T."/>
        </authorList>
    </citation>
    <scope>NUCLEOTIDE SEQUENCE</scope>
    <source>
        <strain evidence="3">NBRC 110675</strain>
    </source>
</reference>
<evidence type="ECO:0000256" key="1">
    <source>
        <dbReference type="SAM" id="MobiDB-lite"/>
    </source>
</evidence>
<feature type="region of interest" description="Disordered" evidence="1">
    <location>
        <begin position="1242"/>
        <end position="1358"/>
    </location>
</feature>
<dbReference type="InterPro" id="IPR049468">
    <property type="entry name" value="Restrct_endonuc-II-like_dom"/>
</dbReference>
<organism evidence="3 4">
    <name type="scientific">Demequina activiva</name>
    <dbReference type="NCBI Taxonomy" id="1582364"/>
    <lineage>
        <taxon>Bacteria</taxon>
        <taxon>Bacillati</taxon>
        <taxon>Actinomycetota</taxon>
        <taxon>Actinomycetes</taxon>
        <taxon>Micrococcales</taxon>
        <taxon>Demequinaceae</taxon>
        <taxon>Demequina</taxon>
    </lineage>
</organism>
<feature type="compositionally biased region" description="Basic and acidic residues" evidence="1">
    <location>
        <begin position="1338"/>
        <end position="1358"/>
    </location>
</feature>
<feature type="compositionally biased region" description="Acidic residues" evidence="1">
    <location>
        <begin position="1261"/>
        <end position="1297"/>
    </location>
</feature>
<evidence type="ECO:0000259" key="2">
    <source>
        <dbReference type="Pfam" id="PF18741"/>
    </source>
</evidence>
<dbReference type="Proteomes" id="UP000652354">
    <property type="component" value="Unassembled WGS sequence"/>
</dbReference>
<feature type="compositionally biased region" description="Basic and acidic residues" evidence="1">
    <location>
        <begin position="1313"/>
        <end position="1322"/>
    </location>
</feature>
<gene>
    <name evidence="3" type="ORF">Dac01nite_04480</name>
</gene>
<dbReference type="RefSeq" id="WP_203653130.1">
    <property type="nucleotide sequence ID" value="NZ_BONR01000001.1"/>
</dbReference>
<proteinExistence type="predicted"/>
<protein>
    <recommendedName>
        <fullName evidence="2">Restriction endonuclease type II-like domain-containing protein</fullName>
    </recommendedName>
</protein>
<keyword evidence="4" id="KW-1185">Reference proteome</keyword>
<feature type="compositionally biased region" description="Acidic residues" evidence="1">
    <location>
        <begin position="1242"/>
        <end position="1252"/>
    </location>
</feature>
<sequence length="1358" mass="145402">MVDYIGRALVADALREWREQLQDRATVSPLRDLVATQASLIDLRSSHPSGLAQLFASRPTAISSLLRDSQAREGGLHRARLIIDEAERVRAATGAWTPALVIGTVAFTTEDGRVEMPLLMRAVGLDRYRADDVQVTLRDDVFLNPVFLSVVRERAVFAGKELTLPQVTAGRDFDPRPLWEAVRGLTELLGDDLEVLDRLLLGVFDDPEQRLLDDLDDCDPVIAASTVLAAAAGDKDAVALLNEPLPAFPRGDRDPFAERGVGDLDDVQFAVLDLIATGRDVFLQAPPGADAVGMAAAVAADGAASGKTVGVVGGADRTLAAITDRLRLLGAPDLVVDATVPQWNAEARARLLESITMGTPQVDDAALRSSGETLLRTRAELHRRFDALHRSHRPWGVSVFEAVQSIVRLTTSDPAPGTTMRLSRDAGAVVAEHGFASVAHAISAVLRPPSEDEPEPVEEPAEPQTSGGDPWWKDAVEPDEGVRLDEALSTLLGRVIPKLRAEAAIAAHETGVDEAGSMDTWVDQVTMFEQLREILEIFSPAVFHRALHDLVAATAPHGSPRHVDLPRRERRALMRRAVELLRPGRGKESLHADLVRAHELALQWRHHCSAGGWPTVPDDYDIFSERVAEAVSLWGTLREPVETALDEADLASAPWDEMVGVLDRLGQGLPGTLEVSSSEPLGLDVEAAGFGPLIEDLRSRDADDAQVRRDLEFAWWAAAFDAIVSSDAALTEYGALGEAVERFRSADAAFAASRIGPLMRAAAERRRTAIARHPDLARDLFAALVEGGEASIKELWRDFGPLASALRPIVVAKAEQVSRLAPPSRVFDVAVVVASESLALAELVPVLARAKQVVVVGDAHAATRSAISVLAAMLPRVTLHATPQPRDVRVTAVLSRAAYGRSVEALPAAEQSGAFQVRHVDGVGAPVAGADAVESTRAEVSAVVEHAQQSHGSLPRHSLMIIAGNDLHAARLREGLRERSSRLAATVPVAVLGDVAGPVVDEVVLSLGFARDSRGTAPRGLGALSESWGREALVQALVATRERLTVFSALDAAHLPADGVEGAGTEDLRDLLQAAGEQAIAPERPEPAPSDWLLSDVAQRLRLAGYAVHVRYGNGPDAVPMVVGGKRDRGYRVAVVTDEAAPAGSASLRDRMRWQRASLEALGWRVVSLWTLDVFMDPDAAADQVMAALEDTGPQMVQEALEIEVPAAPPNAPDGPGEPHAEPAPAPVEVPGMLELDELGQEAPDDVEDEAEPSLVVAEEPVSEEPATEESAPEQSAEDAEEPGESEESEESEESDEPAPPAPRSAGPARSGSAKDRLRGADRPLIPTRASEDVDEGWGGRDHDDRAEELKRERPPHW</sequence>
<dbReference type="Pfam" id="PF18741">
    <property type="entry name" value="MTES_1575"/>
    <property type="match status" value="1"/>
</dbReference>
<feature type="compositionally biased region" description="Acidic residues" evidence="1">
    <location>
        <begin position="451"/>
        <end position="461"/>
    </location>
</feature>
<accession>A0A919UIT9</accession>
<evidence type="ECO:0000313" key="3">
    <source>
        <dbReference type="EMBL" id="GIG53696.1"/>
    </source>
</evidence>
<feature type="region of interest" description="Disordered" evidence="1">
    <location>
        <begin position="1207"/>
        <end position="1228"/>
    </location>
</feature>
<dbReference type="EMBL" id="BONR01000001">
    <property type="protein sequence ID" value="GIG53696.1"/>
    <property type="molecule type" value="Genomic_DNA"/>
</dbReference>
<feature type="region of interest" description="Disordered" evidence="1">
    <location>
        <begin position="447"/>
        <end position="471"/>
    </location>
</feature>
<name>A0A919UIT9_9MICO</name>